<dbReference type="STRING" id="1884381.SAMN05518846_101628"/>
<feature type="domain" description="SAF" evidence="3">
    <location>
        <begin position="15"/>
        <end position="86"/>
    </location>
</feature>
<accession>A0A1I3MHP0</accession>
<organism evidence="4 5">
    <name type="scientific">Brevibacillus centrosporus</name>
    <dbReference type="NCBI Taxonomy" id="54910"/>
    <lineage>
        <taxon>Bacteria</taxon>
        <taxon>Bacillati</taxon>
        <taxon>Bacillota</taxon>
        <taxon>Bacilli</taxon>
        <taxon>Bacillales</taxon>
        <taxon>Paenibacillaceae</taxon>
        <taxon>Brevibacillus</taxon>
    </lineage>
</organism>
<evidence type="ECO:0000256" key="1">
    <source>
        <dbReference type="ARBA" id="ARBA00010986"/>
    </source>
</evidence>
<dbReference type="CDD" id="cd11613">
    <property type="entry name" value="SAF_AH_GD"/>
    <property type="match status" value="1"/>
</dbReference>
<evidence type="ECO:0000313" key="4">
    <source>
        <dbReference type="EMBL" id="SFI96519.1"/>
    </source>
</evidence>
<dbReference type="Pfam" id="PF04295">
    <property type="entry name" value="GD_AH_second"/>
    <property type="match status" value="1"/>
</dbReference>
<dbReference type="Pfam" id="PF08666">
    <property type="entry name" value="SAF"/>
    <property type="match status" value="1"/>
</dbReference>
<evidence type="ECO:0000259" key="3">
    <source>
        <dbReference type="SMART" id="SM00858"/>
    </source>
</evidence>
<keyword evidence="5" id="KW-1185">Reference proteome</keyword>
<evidence type="ECO:0000313" key="5">
    <source>
        <dbReference type="Proteomes" id="UP000198915"/>
    </source>
</evidence>
<keyword evidence="2" id="KW-0456">Lyase</keyword>
<dbReference type="EMBL" id="FORT01000001">
    <property type="protein sequence ID" value="SFI96519.1"/>
    <property type="molecule type" value="Genomic_DNA"/>
</dbReference>
<comment type="similarity">
    <text evidence="1">Belongs to the UxaA family.</text>
</comment>
<dbReference type="SMART" id="SM00858">
    <property type="entry name" value="SAF"/>
    <property type="match status" value="1"/>
</dbReference>
<dbReference type="Gene3D" id="2.30.130.110">
    <property type="match status" value="1"/>
</dbReference>
<dbReference type="AlphaFoldDB" id="A0A1I3MHP0"/>
<dbReference type="InterPro" id="IPR052172">
    <property type="entry name" value="UxaA_altronate/galactarate_dh"/>
</dbReference>
<dbReference type="InterPro" id="IPR013974">
    <property type="entry name" value="SAF"/>
</dbReference>
<dbReference type="PANTHER" id="PTHR30536:SF5">
    <property type="entry name" value="ALTRONATE DEHYDRATASE"/>
    <property type="match status" value="1"/>
</dbReference>
<dbReference type="Proteomes" id="UP000198915">
    <property type="component" value="Unassembled WGS sequence"/>
</dbReference>
<dbReference type="GO" id="GO:0019698">
    <property type="term" value="P:D-galacturonate catabolic process"/>
    <property type="evidence" value="ECO:0007669"/>
    <property type="project" value="TreeGrafter"/>
</dbReference>
<reference evidence="5" key="1">
    <citation type="submission" date="2016-10" db="EMBL/GenBank/DDBJ databases">
        <authorList>
            <person name="Varghese N."/>
            <person name="Submissions S."/>
        </authorList>
    </citation>
    <scope>NUCLEOTIDE SEQUENCE [LARGE SCALE GENOMIC DNA]</scope>
    <source>
        <strain evidence="5">OK042</strain>
    </source>
</reference>
<gene>
    <name evidence="4" type="ORF">SAMN05518846_101628</name>
</gene>
<dbReference type="InterPro" id="IPR007392">
    <property type="entry name" value="GD_AH_second"/>
</dbReference>
<protein>
    <submittedName>
        <fullName evidence="4">D-altronate dehydratase</fullName>
    </submittedName>
</protein>
<dbReference type="Pfam" id="PF20629">
    <property type="entry name" value="GD_AH_C"/>
    <property type="match status" value="1"/>
</dbReference>
<name>A0A1I3MHP0_9BACL</name>
<dbReference type="InterPro" id="IPR044144">
    <property type="entry name" value="SAF_UxaA/GarD"/>
</dbReference>
<dbReference type="InterPro" id="IPR048332">
    <property type="entry name" value="GD_AH_C"/>
</dbReference>
<proteinExistence type="inferred from homology"/>
<dbReference type="RefSeq" id="WP_092266482.1">
    <property type="nucleotide sequence ID" value="NZ_FORT01000001.1"/>
</dbReference>
<evidence type="ECO:0000256" key="2">
    <source>
        <dbReference type="ARBA" id="ARBA00023239"/>
    </source>
</evidence>
<dbReference type="PANTHER" id="PTHR30536">
    <property type="entry name" value="ALTRONATE/GALACTARATE DEHYDRATASE"/>
    <property type="match status" value="1"/>
</dbReference>
<sequence>MEENQKGFIQINKADNVWICLQDVKKGDSVEVNGSFVVAQEDILSGHKISNQAIAAGADIIKYGFPIGHATVDIASGEWVHSHNVKTNLDGELSYSYKPVPTNVFPQAAQSERTFAGYVRENGNVGVRNEIWIVNTVGCINKVAEQLAKMADQSFAHENIDGVYHFPHPFGCSQLGDDLVHTQKILADLVHHPNAGGVLVLGLGCENNYIDLFKEAIGDYHPDRVKFLAVQQVEDEMEQGMELIEELVAYASRFERQEVPVSKLKVGLKCGGSDGLSGITANPLVGAFSDQLISAGGATVLTEVPEMFGAETMLMERAKDEVVYSQIVDLINDFKHYFAKNDQPIYENPSPGNKKGGITTLEEKSLGCVQKGGFGRVDDVLQYGDRVRQSGLSLLQGPGNDLVSVTALSASGCQIVLFTTGRGTPFGGPVPTVKMSTNTALYERKKNWIDYNAGKLVQGANMEDVSADFFQYVIDLASGRIRTKNEMYGYKEIAIFKDGVTL</sequence>
<dbReference type="GO" id="GO:0016829">
    <property type="term" value="F:lyase activity"/>
    <property type="evidence" value="ECO:0007669"/>
    <property type="project" value="UniProtKB-KW"/>
</dbReference>